<feature type="region of interest" description="Disordered" evidence="1">
    <location>
        <begin position="162"/>
        <end position="209"/>
    </location>
</feature>
<dbReference type="Proteomes" id="UP000823749">
    <property type="component" value="Chromosome 1"/>
</dbReference>
<reference evidence="2" key="1">
    <citation type="submission" date="2020-08" db="EMBL/GenBank/DDBJ databases">
        <title>Plant Genome Project.</title>
        <authorList>
            <person name="Zhang R.-G."/>
        </authorList>
    </citation>
    <scope>NUCLEOTIDE SEQUENCE</scope>
    <source>
        <strain evidence="2">WSP0</strain>
        <tissue evidence="2">Leaf</tissue>
    </source>
</reference>
<evidence type="ECO:0000313" key="2">
    <source>
        <dbReference type="EMBL" id="KAG5566349.1"/>
    </source>
</evidence>
<organism evidence="2 3">
    <name type="scientific">Rhododendron griersonianum</name>
    <dbReference type="NCBI Taxonomy" id="479676"/>
    <lineage>
        <taxon>Eukaryota</taxon>
        <taxon>Viridiplantae</taxon>
        <taxon>Streptophyta</taxon>
        <taxon>Embryophyta</taxon>
        <taxon>Tracheophyta</taxon>
        <taxon>Spermatophyta</taxon>
        <taxon>Magnoliopsida</taxon>
        <taxon>eudicotyledons</taxon>
        <taxon>Gunneridae</taxon>
        <taxon>Pentapetalae</taxon>
        <taxon>asterids</taxon>
        <taxon>Ericales</taxon>
        <taxon>Ericaceae</taxon>
        <taxon>Ericoideae</taxon>
        <taxon>Rhodoreae</taxon>
        <taxon>Rhododendron</taxon>
    </lineage>
</organism>
<evidence type="ECO:0000313" key="3">
    <source>
        <dbReference type="Proteomes" id="UP000823749"/>
    </source>
</evidence>
<feature type="compositionally biased region" description="Polar residues" evidence="1">
    <location>
        <begin position="287"/>
        <end position="301"/>
    </location>
</feature>
<comment type="caution">
    <text evidence="2">The sequence shown here is derived from an EMBL/GenBank/DDBJ whole genome shotgun (WGS) entry which is preliminary data.</text>
</comment>
<dbReference type="AlphaFoldDB" id="A0AAV6LQQ9"/>
<accession>A0AAV6LQQ9</accession>
<name>A0AAV6LQQ9_9ERIC</name>
<sequence length="348" mass="37765">MDETSGVGWESNCFYDNFLTSSPFSPPESSSTSSARPIPPSSSTARNPRRLPVEALWSRSYTLPFEICVLSSGKMLVNGFDNGEEEASSSCRDKGISILTRAPSLIGTRKMTGDYSPPTTDDENEIRDYDARCSVDSGEDIDVAEAEDADFEAHLLQAGESGAEDAAAPYKEKADHSTETGPSEIEPLGTGAQRGPEANVAERPRPRKRCRNNKYRAIFNSPDMVQEFRSSCKIPPNNLRSGGDKGRVEHLKAIPDQSAPSILDYVPSYNTTLTTRKERTKSKAPSRSRSTGPSTQASTRQADPLFGNIPDLSFGGDNNSDMTRHPFVGKDLLAALPSVANTSSWTEA</sequence>
<gene>
    <name evidence="2" type="ORF">RHGRI_002072</name>
</gene>
<feature type="compositionally biased region" description="Low complexity" evidence="1">
    <location>
        <begin position="23"/>
        <end position="36"/>
    </location>
</feature>
<feature type="region of interest" description="Disordered" evidence="1">
    <location>
        <begin position="268"/>
        <end position="325"/>
    </location>
</feature>
<keyword evidence="3" id="KW-1185">Reference proteome</keyword>
<protein>
    <submittedName>
        <fullName evidence="2">Uncharacterized protein</fullName>
    </submittedName>
</protein>
<evidence type="ECO:0000256" key="1">
    <source>
        <dbReference type="SAM" id="MobiDB-lite"/>
    </source>
</evidence>
<dbReference type="EMBL" id="JACTNZ010000001">
    <property type="protein sequence ID" value="KAG5566349.1"/>
    <property type="molecule type" value="Genomic_DNA"/>
</dbReference>
<proteinExistence type="predicted"/>
<feature type="region of interest" description="Disordered" evidence="1">
    <location>
        <begin position="23"/>
        <end position="49"/>
    </location>
</feature>